<comment type="caution">
    <text evidence="1">The sequence shown here is derived from an EMBL/GenBank/DDBJ whole genome shotgun (WGS) entry which is preliminary data.</text>
</comment>
<dbReference type="Proteomes" id="UP000828390">
    <property type="component" value="Unassembled WGS sequence"/>
</dbReference>
<keyword evidence="2" id="KW-1185">Reference proteome</keyword>
<reference evidence="1" key="2">
    <citation type="submission" date="2020-11" db="EMBL/GenBank/DDBJ databases">
        <authorList>
            <person name="McCartney M.A."/>
            <person name="Auch B."/>
            <person name="Kono T."/>
            <person name="Mallez S."/>
            <person name="Becker A."/>
            <person name="Gohl D.M."/>
            <person name="Silverstein K.A.T."/>
            <person name="Koren S."/>
            <person name="Bechman K.B."/>
            <person name="Herman A."/>
            <person name="Abrahante J.E."/>
            <person name="Garbe J."/>
        </authorList>
    </citation>
    <scope>NUCLEOTIDE SEQUENCE</scope>
    <source>
        <strain evidence="1">Duluth1</strain>
        <tissue evidence="1">Whole animal</tissue>
    </source>
</reference>
<name>A0A9D4N4G3_DREPO</name>
<sequence length="276" mass="29910">MSIVSSKNRSPCLQFILVNFDPPQALREIYGVGPRFARVIVQLRESVVNLDIRTLEVVIKRPLSYNEMDFLNSPENPRLVDEALASHSEGEYIYAGTPYLTQDREAQERVQAELAAEISNLEADITARCVERQVRWLKEVVRGIGVCIGESTEGGNGKTSGVDDVAPLALPTVREGVRDIGVCIDMSTVGGNDETVGRSEGTFTENVDDAVPLALPTVREVVRNIGVCTDMSTVGGNDETVGGSEGTFTENVDDSVPLALPTVREVVRDIGVCTDI</sequence>
<reference evidence="1" key="1">
    <citation type="journal article" date="2019" name="bioRxiv">
        <title>The Genome of the Zebra Mussel, Dreissena polymorpha: A Resource for Invasive Species Research.</title>
        <authorList>
            <person name="McCartney M.A."/>
            <person name="Auch B."/>
            <person name="Kono T."/>
            <person name="Mallez S."/>
            <person name="Zhang Y."/>
            <person name="Obille A."/>
            <person name="Becker A."/>
            <person name="Abrahante J.E."/>
            <person name="Garbe J."/>
            <person name="Badalamenti J.P."/>
            <person name="Herman A."/>
            <person name="Mangelson H."/>
            <person name="Liachko I."/>
            <person name="Sullivan S."/>
            <person name="Sone E.D."/>
            <person name="Koren S."/>
            <person name="Silverstein K.A.T."/>
            <person name="Beckman K.B."/>
            <person name="Gohl D.M."/>
        </authorList>
    </citation>
    <scope>NUCLEOTIDE SEQUENCE</scope>
    <source>
        <strain evidence="1">Duluth1</strain>
        <tissue evidence="1">Whole animal</tissue>
    </source>
</reference>
<proteinExistence type="predicted"/>
<organism evidence="1 2">
    <name type="scientific">Dreissena polymorpha</name>
    <name type="common">Zebra mussel</name>
    <name type="synonym">Mytilus polymorpha</name>
    <dbReference type="NCBI Taxonomy" id="45954"/>
    <lineage>
        <taxon>Eukaryota</taxon>
        <taxon>Metazoa</taxon>
        <taxon>Spiralia</taxon>
        <taxon>Lophotrochozoa</taxon>
        <taxon>Mollusca</taxon>
        <taxon>Bivalvia</taxon>
        <taxon>Autobranchia</taxon>
        <taxon>Heteroconchia</taxon>
        <taxon>Euheterodonta</taxon>
        <taxon>Imparidentia</taxon>
        <taxon>Neoheterodontei</taxon>
        <taxon>Myida</taxon>
        <taxon>Dreissenoidea</taxon>
        <taxon>Dreissenidae</taxon>
        <taxon>Dreissena</taxon>
    </lineage>
</organism>
<dbReference type="AlphaFoldDB" id="A0A9D4N4G3"/>
<gene>
    <name evidence="1" type="ORF">DPMN_013549</name>
</gene>
<dbReference type="EMBL" id="JAIWYP010000001">
    <property type="protein sequence ID" value="KAH3889492.1"/>
    <property type="molecule type" value="Genomic_DNA"/>
</dbReference>
<accession>A0A9D4N4G3</accession>
<protein>
    <submittedName>
        <fullName evidence="1">Uncharacterized protein</fullName>
    </submittedName>
</protein>
<evidence type="ECO:0000313" key="2">
    <source>
        <dbReference type="Proteomes" id="UP000828390"/>
    </source>
</evidence>
<evidence type="ECO:0000313" key="1">
    <source>
        <dbReference type="EMBL" id="KAH3889492.1"/>
    </source>
</evidence>